<protein>
    <recommendedName>
        <fullName evidence="1">Antitoxin VbhA domain-containing protein</fullName>
    </recommendedName>
</protein>
<comment type="caution">
    <text evidence="2">The sequence shown here is derived from an EMBL/GenBank/DDBJ whole genome shotgun (WGS) entry which is preliminary data.</text>
</comment>
<dbReference type="EMBL" id="WUMU01000003">
    <property type="protein sequence ID" value="MXN16916.1"/>
    <property type="molecule type" value="Genomic_DNA"/>
</dbReference>
<evidence type="ECO:0000313" key="3">
    <source>
        <dbReference type="Proteomes" id="UP000477911"/>
    </source>
</evidence>
<gene>
    <name evidence="2" type="ORF">GR170_03645</name>
</gene>
<name>A0A6L7G0F7_9RHOB</name>
<dbReference type="RefSeq" id="WP_160891724.1">
    <property type="nucleotide sequence ID" value="NZ_WUMU01000003.1"/>
</dbReference>
<evidence type="ECO:0000259" key="1">
    <source>
        <dbReference type="Pfam" id="PF18495"/>
    </source>
</evidence>
<dbReference type="InterPro" id="IPR041535">
    <property type="entry name" value="VbhA"/>
</dbReference>
<evidence type="ECO:0000313" key="2">
    <source>
        <dbReference type="EMBL" id="MXN16916.1"/>
    </source>
</evidence>
<dbReference type="InterPro" id="IPR033788">
    <property type="entry name" value="VbhA-like"/>
</dbReference>
<feature type="domain" description="Antitoxin VbhA" evidence="1">
    <location>
        <begin position="9"/>
        <end position="55"/>
    </location>
</feature>
<dbReference type="Gene3D" id="1.10.8.1050">
    <property type="entry name" value="Antitoxin VbhA-like"/>
    <property type="match status" value="1"/>
</dbReference>
<proteinExistence type="predicted"/>
<organism evidence="2 3">
    <name type="scientific">Pseudooceanicola albus</name>
    <dbReference type="NCBI Taxonomy" id="2692189"/>
    <lineage>
        <taxon>Bacteria</taxon>
        <taxon>Pseudomonadati</taxon>
        <taxon>Pseudomonadota</taxon>
        <taxon>Alphaproteobacteria</taxon>
        <taxon>Rhodobacterales</taxon>
        <taxon>Paracoccaceae</taxon>
        <taxon>Pseudooceanicola</taxon>
    </lineage>
</organism>
<accession>A0A6L7G0F7</accession>
<dbReference type="Proteomes" id="UP000477911">
    <property type="component" value="Unassembled WGS sequence"/>
</dbReference>
<dbReference type="CDD" id="cd11586">
    <property type="entry name" value="VbhA_like"/>
    <property type="match status" value="1"/>
</dbReference>
<dbReference type="Pfam" id="PF18495">
    <property type="entry name" value="VbhA"/>
    <property type="match status" value="1"/>
</dbReference>
<reference evidence="2 3" key="1">
    <citation type="submission" date="2019-12" db="EMBL/GenBank/DDBJ databases">
        <authorList>
            <person name="Li M."/>
        </authorList>
    </citation>
    <scope>NUCLEOTIDE SEQUENCE [LARGE SCALE GENOMIC DNA]</scope>
    <source>
        <strain evidence="2 3">GBMRC 2024</strain>
    </source>
</reference>
<keyword evidence="3" id="KW-1185">Reference proteome</keyword>
<dbReference type="InterPro" id="IPR043038">
    <property type="entry name" value="VbhA_sf"/>
</dbReference>
<sequence>MSESDRLHRQRLVDEALAHQRLAGIVPDQETIAALNAYVAGDLPLAAVLADLQARYPSR</sequence>
<dbReference type="AlphaFoldDB" id="A0A6L7G0F7"/>